<dbReference type="InterPro" id="IPR043003">
    <property type="entry name" value="FANCL_d3_sf"/>
</dbReference>
<name>A0A9W6XH80_9STRA</name>
<dbReference type="SMART" id="SM01197">
    <property type="entry name" value="FANCL_C"/>
    <property type="match status" value="1"/>
</dbReference>
<evidence type="ECO:0000256" key="1">
    <source>
        <dbReference type="SAM" id="MobiDB-lite"/>
    </source>
</evidence>
<dbReference type="InterPro" id="IPR026848">
    <property type="entry name" value="Fancl"/>
</dbReference>
<dbReference type="GO" id="GO:0043240">
    <property type="term" value="C:Fanconi anaemia nuclear complex"/>
    <property type="evidence" value="ECO:0007669"/>
    <property type="project" value="InterPro"/>
</dbReference>
<dbReference type="Pfam" id="PF18891">
    <property type="entry name" value="FANCL_d3"/>
    <property type="match status" value="1"/>
</dbReference>
<evidence type="ECO:0000259" key="3">
    <source>
        <dbReference type="Pfam" id="PF18891"/>
    </source>
</evidence>
<evidence type="ECO:0000313" key="5">
    <source>
        <dbReference type="Proteomes" id="UP001165121"/>
    </source>
</evidence>
<organism evidence="4 5">
    <name type="scientific">Phytophthora fragariaefolia</name>
    <dbReference type="NCBI Taxonomy" id="1490495"/>
    <lineage>
        <taxon>Eukaryota</taxon>
        <taxon>Sar</taxon>
        <taxon>Stramenopiles</taxon>
        <taxon>Oomycota</taxon>
        <taxon>Peronosporomycetes</taxon>
        <taxon>Peronosporales</taxon>
        <taxon>Peronosporaceae</taxon>
        <taxon>Phytophthora</taxon>
    </lineage>
</organism>
<dbReference type="CDD" id="cd16490">
    <property type="entry name" value="RING-CH-C4HC3_FANCL"/>
    <property type="match status" value="1"/>
</dbReference>
<feature type="region of interest" description="Disordered" evidence="1">
    <location>
        <begin position="70"/>
        <end position="94"/>
    </location>
</feature>
<dbReference type="SUPFAM" id="SSF57850">
    <property type="entry name" value="RING/U-box"/>
    <property type="match status" value="1"/>
</dbReference>
<dbReference type="InterPro" id="IPR013083">
    <property type="entry name" value="Znf_RING/FYVE/PHD"/>
</dbReference>
<proteinExistence type="predicted"/>
<feature type="domain" description="FANCL UBC-like" evidence="3">
    <location>
        <begin position="2"/>
        <end position="45"/>
    </location>
</feature>
<dbReference type="AlphaFoldDB" id="A0A9W6XH80"/>
<evidence type="ECO:0000313" key="4">
    <source>
        <dbReference type="EMBL" id="GMF38399.1"/>
    </source>
</evidence>
<dbReference type="EMBL" id="BSXT01001085">
    <property type="protein sequence ID" value="GMF38399.1"/>
    <property type="molecule type" value="Genomic_DNA"/>
</dbReference>
<dbReference type="PANTHER" id="PTHR13206:SF0">
    <property type="entry name" value="E3 UBIQUITIN-PROTEIN LIGASE FANCL"/>
    <property type="match status" value="1"/>
</dbReference>
<keyword evidence="5" id="KW-1185">Reference proteome</keyword>
<dbReference type="GO" id="GO:0006513">
    <property type="term" value="P:protein monoubiquitination"/>
    <property type="evidence" value="ECO:0007669"/>
    <property type="project" value="TreeGrafter"/>
</dbReference>
<dbReference type="Gene3D" id="3.10.110.20">
    <property type="entry name" value="RWD domain-like"/>
    <property type="match status" value="1"/>
</dbReference>
<dbReference type="Proteomes" id="UP001165121">
    <property type="component" value="Unassembled WGS sequence"/>
</dbReference>
<dbReference type="GO" id="GO:0061630">
    <property type="term" value="F:ubiquitin protein ligase activity"/>
    <property type="evidence" value="ECO:0007669"/>
    <property type="project" value="TreeGrafter"/>
</dbReference>
<protein>
    <submittedName>
        <fullName evidence="4">Unnamed protein product</fullName>
    </submittedName>
</protein>
<accession>A0A9W6XH80</accession>
<feature type="compositionally biased region" description="Acidic residues" evidence="1">
    <location>
        <begin position="70"/>
        <end position="81"/>
    </location>
</feature>
<dbReference type="InterPro" id="IPR026850">
    <property type="entry name" value="FANCL_C"/>
</dbReference>
<dbReference type="GO" id="GO:0036297">
    <property type="term" value="P:interstrand cross-link repair"/>
    <property type="evidence" value="ECO:0007669"/>
    <property type="project" value="InterPro"/>
</dbReference>
<gene>
    <name evidence="4" type="ORF">Pfra01_001106200</name>
</gene>
<dbReference type="Gene3D" id="3.30.40.10">
    <property type="entry name" value="Zinc/RING finger domain, C3HC4 (zinc finger)"/>
    <property type="match status" value="1"/>
</dbReference>
<dbReference type="PANTHER" id="PTHR13206">
    <property type="entry name" value="UBIQUITIN LIGASE PROTEIN PHF9 FANCONI ANEMIA GROUP L PROTEIN"/>
    <property type="match status" value="1"/>
</dbReference>
<dbReference type="Pfam" id="PF11793">
    <property type="entry name" value="FANCL_C"/>
    <property type="match status" value="1"/>
</dbReference>
<comment type="caution">
    <text evidence="4">The sequence shown here is derived from an EMBL/GenBank/DDBJ whole genome shotgun (WGS) entry which is preliminary data.</text>
</comment>
<dbReference type="OrthoDB" id="10263265at2759"/>
<dbReference type="InterPro" id="IPR044037">
    <property type="entry name" value="FANCL_d3"/>
</dbReference>
<reference evidence="4" key="1">
    <citation type="submission" date="2023-04" db="EMBL/GenBank/DDBJ databases">
        <title>Phytophthora fragariaefolia NBRC 109709.</title>
        <authorList>
            <person name="Ichikawa N."/>
            <person name="Sato H."/>
            <person name="Tonouchi N."/>
        </authorList>
    </citation>
    <scope>NUCLEOTIDE SEQUENCE</scope>
    <source>
        <strain evidence="4">NBRC 109709</strain>
    </source>
</reference>
<evidence type="ECO:0000259" key="2">
    <source>
        <dbReference type="Pfam" id="PF11793"/>
    </source>
</evidence>
<sequence>MTFFGRQASVGVLRERWGSNAVHWDETKALAENLERVLELTLPSPKTAKPEEFAVECGICYSFRLDAEDEHTEDGKEEDNGELTQRSGATERRSRIPDKLCENANCNRPFHSKCLFDWLRALPTSRQSFHTVFGECPYCRESISAKFQADC</sequence>
<feature type="domain" description="FANCL C-terminal" evidence="2">
    <location>
        <begin position="54"/>
        <end position="147"/>
    </location>
</feature>